<dbReference type="AlphaFoldDB" id="A0A6I6CIQ3"/>
<keyword evidence="2" id="KW-1133">Transmembrane helix</keyword>
<name>A0A6I6CIQ3_WOLPI</name>
<dbReference type="Proteomes" id="UP000422744">
    <property type="component" value="Chromosome"/>
</dbReference>
<accession>A0A6I6CIQ3</accession>
<evidence type="ECO:0000313" key="3">
    <source>
        <dbReference type="EMBL" id="QGT15889.1"/>
    </source>
</evidence>
<keyword evidence="2" id="KW-0812">Transmembrane</keyword>
<feature type="transmembrane region" description="Helical" evidence="2">
    <location>
        <begin position="116"/>
        <end position="139"/>
    </location>
</feature>
<keyword evidence="2" id="KW-0472">Membrane</keyword>
<keyword evidence="1" id="KW-0175">Coiled coil</keyword>
<organism evidence="3 4">
    <name type="scientific">Wolbachia pipientis</name>
    <dbReference type="NCBI Taxonomy" id="955"/>
    <lineage>
        <taxon>Bacteria</taxon>
        <taxon>Pseudomonadati</taxon>
        <taxon>Pseudomonadota</taxon>
        <taxon>Alphaproteobacteria</taxon>
        <taxon>Rickettsiales</taxon>
        <taxon>Anaplasmataceae</taxon>
        <taxon>Wolbachieae</taxon>
        <taxon>Wolbachia</taxon>
    </lineage>
</organism>
<sequence length="908" mass="104862">MYAVVDCKKVVDLNNNSDDLGKVESISNVTLEEEESFDAMEAVSNVEEGNDLGLATSEEEEEFFDAVEEQEPLANFNVPLSIFHYKDYNSDFFTSWYNISSEIFKEINRTCPEKKILNLALSVLMLPYIAFTALGLVVCSRFQANSKTQDSVGEDKTKKSETGVPKRLAYGVLAAIAIFVNMAVLVALVVPATIALATFYLLNRDLSHSLVTALKISMGRYSNKHQNIEVSFHEKEVTGPNIAWDMEIEFPPQFKRLLRDLYENENNKWFDVTRDSEHSIVLKLSTNINLKNGLKPLRNEIKDVLATSIQEFAKTMEELIKLEKKEITYDKLKELLNEFKSKVVDSIGPNLTSHLIQSAYQVAFIQAIKFQRDRRGEDFSLEDEIKNSLVRQELESQGKELPSRKEIIIEDLKNAGMEVEDSKDDEFSVHEAEWKKLIKEGEIVKRTVIDIYKNKHLQATEKALGNAKEEIERLRGIGQTRCNNIYKKLKEIHENSSLTNDTLKRGLEDLFKFEYDDQEIERRLIKSVMKKVQGKLSQSDIPDKEKQSLRKQLEDLEKKVKVPSDKEASAKINDFIEKMYLEIKKYKVQRLLREQKKGVLRLCKKLRKYGESGLAEIIEAFRVQDEGHLEKSTLEQTLKDQNKRLQAEQNNREKGHPGTRSIEVLLKRNEEILKALKQLELGKKELLINEETKNDYKEELTSREKIKFAVIEDDLLKVFKLETFDEKEIKKLLERAELEYCLAEKSIKYPVIKTKDNIKHFSQNLLSPLIDNFTKNIINNIPGNSEGCIQKVKNWSKVMFGAIKIGASNAYKETTERKALNVAHNTYKERETFLQCFQSNYEGIGAFLGNLFSDDGVTFKNDVWPKIEEHLHGMWDRFFKDIEFNIGNKLDEVSVTQQRQETMIVTQR</sequence>
<protein>
    <submittedName>
        <fullName evidence="3">Uncharacterized protein</fullName>
    </submittedName>
</protein>
<reference evidence="3 4" key="1">
    <citation type="submission" date="2019-03" db="EMBL/GenBank/DDBJ databases">
        <title>Wolbachia endosymbiont of Haematobia irritans wIrr.</title>
        <authorList>
            <person name="Parry R.H."/>
            <person name="Asgari S."/>
        </authorList>
    </citation>
    <scope>NUCLEOTIDE SEQUENCE [LARGE SCALE GENOMIC DNA]</scope>
    <source>
        <strain evidence="4">wIrr</strain>
    </source>
</reference>
<evidence type="ECO:0000256" key="2">
    <source>
        <dbReference type="SAM" id="Phobius"/>
    </source>
</evidence>
<evidence type="ECO:0000256" key="1">
    <source>
        <dbReference type="SAM" id="Coils"/>
    </source>
</evidence>
<feature type="coiled-coil region" evidence="1">
    <location>
        <begin position="631"/>
        <end position="682"/>
    </location>
</feature>
<gene>
    <name evidence="3" type="ORF">E0495_00915</name>
</gene>
<proteinExistence type="predicted"/>
<feature type="transmembrane region" description="Helical" evidence="2">
    <location>
        <begin position="168"/>
        <end position="201"/>
    </location>
</feature>
<evidence type="ECO:0000313" key="4">
    <source>
        <dbReference type="Proteomes" id="UP000422744"/>
    </source>
</evidence>
<dbReference type="EMBL" id="CP037426">
    <property type="protein sequence ID" value="QGT15889.1"/>
    <property type="molecule type" value="Genomic_DNA"/>
</dbReference>